<evidence type="ECO:0000256" key="1">
    <source>
        <dbReference type="SAM" id="MobiDB-lite"/>
    </source>
</evidence>
<evidence type="ECO:0000313" key="4">
    <source>
        <dbReference type="Proteomes" id="UP000295382"/>
    </source>
</evidence>
<dbReference type="RefSeq" id="WP_132260320.1">
    <property type="nucleotide sequence ID" value="NZ_SLZQ01000018.1"/>
</dbReference>
<dbReference type="AlphaFoldDB" id="A0A4R3HP87"/>
<evidence type="ECO:0008006" key="5">
    <source>
        <dbReference type="Google" id="ProtNLM"/>
    </source>
</evidence>
<organism evidence="3 4">
    <name type="scientific">Paucimonas lemoignei</name>
    <name type="common">Pseudomonas lemoignei</name>
    <dbReference type="NCBI Taxonomy" id="29443"/>
    <lineage>
        <taxon>Bacteria</taxon>
        <taxon>Pseudomonadati</taxon>
        <taxon>Pseudomonadota</taxon>
        <taxon>Betaproteobacteria</taxon>
        <taxon>Burkholderiales</taxon>
        <taxon>Burkholderiaceae</taxon>
        <taxon>Paucimonas</taxon>
    </lineage>
</organism>
<dbReference type="EMBL" id="SLZQ01000018">
    <property type="protein sequence ID" value="TCS33113.1"/>
    <property type="molecule type" value="Genomic_DNA"/>
</dbReference>
<proteinExistence type="predicted"/>
<name>A0A4R3HP87_PAULE</name>
<feature type="region of interest" description="Disordered" evidence="1">
    <location>
        <begin position="45"/>
        <end position="65"/>
    </location>
</feature>
<reference evidence="3 4" key="1">
    <citation type="submission" date="2019-03" db="EMBL/GenBank/DDBJ databases">
        <title>Genomic Encyclopedia of Type Strains, Phase IV (KMG-IV): sequencing the most valuable type-strain genomes for metagenomic binning, comparative biology and taxonomic classification.</title>
        <authorList>
            <person name="Goeker M."/>
        </authorList>
    </citation>
    <scope>NUCLEOTIDE SEQUENCE [LARGE SCALE GENOMIC DNA]</scope>
    <source>
        <strain evidence="3 4">DSM 7445</strain>
    </source>
</reference>
<sequence>MKRFFKTLMLWLLVAMLPLHAVGASMPMSCMPVHHQRMQHILHDNAPQGHGEHHRHETDMTAHDHHDAGQVHHVSSDDGAADGSASSVQSHAGCSACAAGCIGAAAPPVAVMHTMPAFIGSEAVLVVPIPLVTGYTPDGLERPPKYILA</sequence>
<evidence type="ECO:0000313" key="3">
    <source>
        <dbReference type="EMBL" id="TCS33113.1"/>
    </source>
</evidence>
<evidence type="ECO:0000256" key="2">
    <source>
        <dbReference type="SAM" id="SignalP"/>
    </source>
</evidence>
<keyword evidence="4" id="KW-1185">Reference proteome</keyword>
<dbReference type="Proteomes" id="UP000295382">
    <property type="component" value="Unassembled WGS sequence"/>
</dbReference>
<protein>
    <recommendedName>
        <fullName evidence="5">DUF2946 domain-containing protein</fullName>
    </recommendedName>
</protein>
<feature type="compositionally biased region" description="Basic and acidic residues" evidence="1">
    <location>
        <begin position="50"/>
        <end position="65"/>
    </location>
</feature>
<feature type="signal peptide" evidence="2">
    <location>
        <begin position="1"/>
        <end position="21"/>
    </location>
</feature>
<accession>A0A4R3HP87</accession>
<feature type="chain" id="PRO_5020413909" description="DUF2946 domain-containing protein" evidence="2">
    <location>
        <begin position="22"/>
        <end position="149"/>
    </location>
</feature>
<dbReference type="OrthoDB" id="8759019at2"/>
<comment type="caution">
    <text evidence="3">The sequence shown here is derived from an EMBL/GenBank/DDBJ whole genome shotgun (WGS) entry which is preliminary data.</text>
</comment>
<gene>
    <name evidence="3" type="ORF">EDC30_11854</name>
</gene>
<keyword evidence="2" id="KW-0732">Signal</keyword>